<comment type="caution">
    <text evidence="1">The sequence shown here is derived from an EMBL/GenBank/DDBJ whole genome shotgun (WGS) entry which is preliminary data.</text>
</comment>
<name>A0A841ELI3_9ACTN</name>
<evidence type="ECO:0000313" key="2">
    <source>
        <dbReference type="Proteomes" id="UP000578077"/>
    </source>
</evidence>
<evidence type="ECO:0000313" key="1">
    <source>
        <dbReference type="EMBL" id="MBB6001160.1"/>
    </source>
</evidence>
<protein>
    <submittedName>
        <fullName evidence="1">NADP-dependent 3-hydroxy acid dehydrogenase YdfG</fullName>
    </submittedName>
</protein>
<proteinExistence type="predicted"/>
<dbReference type="Proteomes" id="UP000578077">
    <property type="component" value="Unassembled WGS sequence"/>
</dbReference>
<gene>
    <name evidence="1" type="ORF">HNR25_004989</name>
</gene>
<accession>A0A841ELI3</accession>
<dbReference type="AlphaFoldDB" id="A0A841ELI3"/>
<sequence length="34" mass="3758">MTAGQIADCILFAVEQPEGMDINHLRMRPTGQVD</sequence>
<organism evidence="1 2">
    <name type="scientific">Streptomonospora salina</name>
    <dbReference type="NCBI Taxonomy" id="104205"/>
    <lineage>
        <taxon>Bacteria</taxon>
        <taxon>Bacillati</taxon>
        <taxon>Actinomycetota</taxon>
        <taxon>Actinomycetes</taxon>
        <taxon>Streptosporangiales</taxon>
        <taxon>Nocardiopsidaceae</taxon>
        <taxon>Streptomonospora</taxon>
    </lineage>
</organism>
<keyword evidence="2" id="KW-1185">Reference proteome</keyword>
<reference evidence="1 2" key="1">
    <citation type="submission" date="2020-08" db="EMBL/GenBank/DDBJ databases">
        <title>Sequencing the genomes of 1000 actinobacteria strains.</title>
        <authorList>
            <person name="Klenk H.-P."/>
        </authorList>
    </citation>
    <scope>NUCLEOTIDE SEQUENCE [LARGE SCALE GENOMIC DNA]</scope>
    <source>
        <strain evidence="1 2">DSM 44593</strain>
    </source>
</reference>
<dbReference type="EMBL" id="JACHLY010000002">
    <property type="protein sequence ID" value="MBB6001160.1"/>
    <property type="molecule type" value="Genomic_DNA"/>
</dbReference>